<name>A0A7S5DRY8_RHIRH</name>
<sequence>MLPPATYTTCRDTIVFETTLGITWPLIGLERYIAESNLRMEK</sequence>
<gene>
    <name evidence="1" type="ORF">pC5.8b_345</name>
</gene>
<dbReference type="EMBL" id="MK318972">
    <property type="protein sequence ID" value="QCL09835.1"/>
    <property type="molecule type" value="Genomic_DNA"/>
</dbReference>
<protein>
    <submittedName>
        <fullName evidence="1">Uncharacterized protein</fullName>
    </submittedName>
</protein>
<organism evidence="1">
    <name type="scientific">Rhizobium rhizogenes</name>
    <name type="common">Agrobacterium rhizogenes</name>
    <dbReference type="NCBI Taxonomy" id="359"/>
    <lineage>
        <taxon>Bacteria</taxon>
        <taxon>Pseudomonadati</taxon>
        <taxon>Pseudomonadota</taxon>
        <taxon>Alphaproteobacteria</taxon>
        <taxon>Hyphomicrobiales</taxon>
        <taxon>Rhizobiaceae</taxon>
        <taxon>Rhizobium/Agrobacterium group</taxon>
        <taxon>Rhizobium</taxon>
    </lineage>
</organism>
<dbReference type="AlphaFoldDB" id="A0A7S5DRY8"/>
<evidence type="ECO:0000313" key="1">
    <source>
        <dbReference type="EMBL" id="QCL09835.1"/>
    </source>
</evidence>
<accession>A0A7S5DRY8</accession>
<reference evidence="1" key="1">
    <citation type="submission" date="2018-12" db="EMBL/GenBank/DDBJ databases">
        <title>Three Rhizobium rhizogenes strains isolated from the same crown gall tumor carry diverse plasmids.</title>
        <authorList>
            <person name="Pulawska J."/>
            <person name="Kuzmanovic N."/>
        </authorList>
    </citation>
    <scope>NUCLEOTIDE SEQUENCE</scope>
    <source>
        <strain evidence="1">Colt5.8</strain>
        <plasmid evidence="1">pColt5.8b</plasmid>
    </source>
</reference>
<keyword evidence="1" id="KW-0614">Plasmid</keyword>
<proteinExistence type="predicted"/>
<geneLocation type="plasmid" evidence="1">
    <name>pColt5.8b</name>
</geneLocation>